<dbReference type="Pfam" id="PF04228">
    <property type="entry name" value="Zn_peptidase"/>
    <property type="match status" value="1"/>
</dbReference>
<keyword evidence="4 5" id="KW-0472">Membrane</keyword>
<protein>
    <submittedName>
        <fullName evidence="6">Neutral zinc metallopeptidase</fullName>
    </submittedName>
</protein>
<dbReference type="InterPro" id="IPR007343">
    <property type="entry name" value="Uncharacterised_pept_Zn_put"/>
</dbReference>
<proteinExistence type="predicted"/>
<reference evidence="6 7" key="1">
    <citation type="submission" date="2023-04" db="EMBL/GenBank/DDBJ databases">
        <title>Two novel species of Flavobacterium.</title>
        <authorList>
            <person name="Liu Q."/>
            <person name="Xin Y.-H."/>
        </authorList>
    </citation>
    <scope>NUCLEOTIDE SEQUENCE [LARGE SCALE GENOMIC DNA]</scope>
    <source>
        <strain evidence="6 7">LB2P87</strain>
    </source>
</reference>
<evidence type="ECO:0000313" key="6">
    <source>
        <dbReference type="EMBL" id="MDI5950548.1"/>
    </source>
</evidence>
<evidence type="ECO:0000256" key="4">
    <source>
        <dbReference type="ARBA" id="ARBA00023136"/>
    </source>
</evidence>
<dbReference type="SUPFAM" id="SSF55486">
    <property type="entry name" value="Metalloproteases ('zincins'), catalytic domain"/>
    <property type="match status" value="1"/>
</dbReference>
<keyword evidence="2 5" id="KW-0812">Transmembrane</keyword>
<dbReference type="Proteomes" id="UP001228643">
    <property type="component" value="Unassembled WGS sequence"/>
</dbReference>
<feature type="transmembrane region" description="Helical" evidence="5">
    <location>
        <begin position="21"/>
        <end position="41"/>
    </location>
</feature>
<keyword evidence="7" id="KW-1185">Reference proteome</keyword>
<comment type="subcellular location">
    <subcellularLocation>
        <location evidence="1">Membrane</location>
        <topology evidence="1">Single-pass membrane protein</topology>
    </subcellularLocation>
</comment>
<evidence type="ECO:0000256" key="3">
    <source>
        <dbReference type="ARBA" id="ARBA00022989"/>
    </source>
</evidence>
<gene>
    <name evidence="6" type="ORF">QLS97_12900</name>
</gene>
<name>A0AAW6TSU2_9FLAO</name>
<evidence type="ECO:0000313" key="7">
    <source>
        <dbReference type="Proteomes" id="UP001228643"/>
    </source>
</evidence>
<evidence type="ECO:0000256" key="2">
    <source>
        <dbReference type="ARBA" id="ARBA00022692"/>
    </source>
</evidence>
<dbReference type="PANTHER" id="PTHR30168">
    <property type="entry name" value="PUTATIVE MEMBRANE PROTEIN YPFJ"/>
    <property type="match status" value="1"/>
</dbReference>
<keyword evidence="3 5" id="KW-1133">Transmembrane helix</keyword>
<dbReference type="PANTHER" id="PTHR30168:SF0">
    <property type="entry name" value="INNER MEMBRANE PROTEIN"/>
    <property type="match status" value="1"/>
</dbReference>
<dbReference type="RefSeq" id="WP_282717193.1">
    <property type="nucleotide sequence ID" value="NZ_JASCRY010000003.1"/>
</dbReference>
<evidence type="ECO:0000256" key="1">
    <source>
        <dbReference type="ARBA" id="ARBA00004167"/>
    </source>
</evidence>
<dbReference type="AlphaFoldDB" id="A0AAW6TSU2"/>
<dbReference type="EMBL" id="JASCRY010000003">
    <property type="protein sequence ID" value="MDI5950548.1"/>
    <property type="molecule type" value="Genomic_DNA"/>
</dbReference>
<comment type="caution">
    <text evidence="6">The sequence shown here is derived from an EMBL/GenBank/DDBJ whole genome shotgun (WGS) entry which is preliminary data.</text>
</comment>
<accession>A0AAW6TSU2</accession>
<organism evidence="6 7">
    <name type="scientific">Flavobacterium yafengii</name>
    <dbReference type="NCBI Taxonomy" id="3041253"/>
    <lineage>
        <taxon>Bacteria</taxon>
        <taxon>Pseudomonadati</taxon>
        <taxon>Bacteroidota</taxon>
        <taxon>Flavobacteriia</taxon>
        <taxon>Flavobacteriales</taxon>
        <taxon>Flavobacteriaceae</taxon>
        <taxon>Flavobacterium</taxon>
    </lineage>
</organism>
<evidence type="ECO:0000256" key="5">
    <source>
        <dbReference type="SAM" id="Phobius"/>
    </source>
</evidence>
<sequence>MKWSGRRSSENFEDRRGMSSGGKTIVGGGIIGIIILLLNVFGGENAQMLTPILEQMNQGNGAPTEQRALTAQEIEEGKFIESILVDNEDVWSKIFQENNMQFTNPKLILFTDAVETACGNATSASGPFYCPGDQKVYMDLAFFEELKTRFGAQGGDFATAYVIAHEIGHHVQTLLGTSAKMRQMQEGKSEAEANKLSVALELQADFYAGVWTHYNQKMNNFLEDGDIDEALSAAHAVGDDAIQSKIQGHIVPESFTHGTSAQRKAWFMKGYKTGDITQGNTFAELE</sequence>
<dbReference type="GO" id="GO:0016020">
    <property type="term" value="C:membrane"/>
    <property type="evidence" value="ECO:0007669"/>
    <property type="project" value="UniProtKB-SubCell"/>
</dbReference>